<feature type="transmembrane region" description="Helical" evidence="1">
    <location>
        <begin position="223"/>
        <end position="244"/>
    </location>
</feature>
<accession>B6FW96</accession>
<evidence type="ECO:0000256" key="1">
    <source>
        <dbReference type="SAM" id="Phobius"/>
    </source>
</evidence>
<comment type="caution">
    <text evidence="2">The sequence shown here is derived from an EMBL/GenBank/DDBJ whole genome shotgun (WGS) entry which is preliminary data.</text>
</comment>
<dbReference type="RefSeq" id="WP_006439063.1">
    <property type="nucleotide sequence ID" value="NZ_DS995355.1"/>
</dbReference>
<keyword evidence="1" id="KW-0812">Transmembrane</keyword>
<reference evidence="2 3" key="2">
    <citation type="submission" date="2008-10" db="EMBL/GenBank/DDBJ databases">
        <title>Draft genome sequence of Clostridium hiranonis (DSM 13275).</title>
        <authorList>
            <person name="Sudarsanam P."/>
            <person name="Ley R."/>
            <person name="Guruge J."/>
            <person name="Turnbaugh P.J."/>
            <person name="Mahowald M."/>
            <person name="Liep D."/>
            <person name="Gordon J."/>
        </authorList>
    </citation>
    <scope>NUCLEOTIDE SEQUENCE [LARGE SCALE GENOMIC DNA]</scope>
    <source>
        <strain evidence="2 3">DSM 13275</strain>
    </source>
</reference>
<dbReference type="STRING" id="500633.CLOHIR_00145"/>
<protein>
    <submittedName>
        <fullName evidence="2">Uncharacterized protein</fullName>
    </submittedName>
</protein>
<keyword evidence="1" id="KW-1133">Transmembrane helix</keyword>
<dbReference type="OrthoDB" id="9942482at2"/>
<dbReference type="HOGENOM" id="CLU_1127547_0_0_9"/>
<reference evidence="2 3" key="1">
    <citation type="submission" date="2008-09" db="EMBL/GenBank/DDBJ databases">
        <authorList>
            <person name="Fulton L."/>
            <person name="Clifton S."/>
            <person name="Fulton B."/>
            <person name="Xu J."/>
            <person name="Minx P."/>
            <person name="Pepin K.H."/>
            <person name="Johnson M."/>
            <person name="Thiruvilangam P."/>
            <person name="Bhonagiri V."/>
            <person name="Nash W.E."/>
            <person name="Mardis E.R."/>
            <person name="Wilson R.K."/>
        </authorList>
    </citation>
    <scope>NUCLEOTIDE SEQUENCE [LARGE SCALE GENOMIC DNA]</scope>
    <source>
        <strain evidence="2 3">DSM 13275</strain>
    </source>
</reference>
<sequence length="246" mass="28726">MLEKVLRKIGKEKVFSIIILVTVMINIFFISKEYISYESFSIDGKTYRYMGTQDNTSKIKCEDGTIYELTETRKVVDEMEDEEMYLTGRYNSDYELKKDGNQVATYISTNDSKNTVVMKLFNGNKFVMDDRLHNELLNSAVSISKDSGELEYNFKYDSKVPFEYRFIESAIMYHSREMNIMNAQNIVIIPLVMTFIGVILFVYPEEIFRLKKKFSEGIIEYTIVFMIRVIGIVFVVMSISMNAITF</sequence>
<dbReference type="Proteomes" id="UP000003178">
    <property type="component" value="Unassembled WGS sequence"/>
</dbReference>
<keyword evidence="1" id="KW-0472">Membrane</keyword>
<name>B6FW96_PEPHT</name>
<gene>
    <name evidence="2" type="ORF">CLOHIR_00145</name>
</gene>
<evidence type="ECO:0000313" key="3">
    <source>
        <dbReference type="Proteomes" id="UP000003178"/>
    </source>
</evidence>
<dbReference type="AlphaFoldDB" id="B6FW96"/>
<proteinExistence type="predicted"/>
<organism evidence="2 3">
    <name type="scientific">Peptacetobacter hiranonis (strain DSM 13275 / JCM 10541 / KCTC 15199 / TO-931)</name>
    <name type="common">Clostridium hiranonis</name>
    <dbReference type="NCBI Taxonomy" id="500633"/>
    <lineage>
        <taxon>Bacteria</taxon>
        <taxon>Bacillati</taxon>
        <taxon>Bacillota</taxon>
        <taxon>Clostridia</taxon>
        <taxon>Peptostreptococcales</taxon>
        <taxon>Peptostreptococcaceae</taxon>
        <taxon>Peptacetobacter</taxon>
    </lineage>
</organism>
<evidence type="ECO:0000313" key="2">
    <source>
        <dbReference type="EMBL" id="EEA86223.1"/>
    </source>
</evidence>
<feature type="transmembrane region" description="Helical" evidence="1">
    <location>
        <begin position="14"/>
        <end position="31"/>
    </location>
</feature>
<dbReference type="EMBL" id="ABWP01000006">
    <property type="protein sequence ID" value="EEA86223.1"/>
    <property type="molecule type" value="Genomic_DNA"/>
</dbReference>
<feature type="transmembrane region" description="Helical" evidence="1">
    <location>
        <begin position="186"/>
        <end position="203"/>
    </location>
</feature>
<keyword evidence="3" id="KW-1185">Reference proteome</keyword>